<dbReference type="Proteomes" id="UP000233556">
    <property type="component" value="Unassembled WGS sequence"/>
</dbReference>
<evidence type="ECO:0000313" key="1">
    <source>
        <dbReference type="EMBL" id="PKU41131.1"/>
    </source>
</evidence>
<reference evidence="2" key="1">
    <citation type="submission" date="2017-11" db="EMBL/GenBank/DDBJ databases">
        <authorList>
            <person name="Lima N.C."/>
            <person name="Parody-Merino A.M."/>
            <person name="Battley P.F."/>
            <person name="Fidler A.E."/>
            <person name="Prosdocimi F."/>
        </authorList>
    </citation>
    <scope>NUCLEOTIDE SEQUENCE [LARGE SCALE GENOMIC DNA]</scope>
</reference>
<evidence type="ECO:0008006" key="3">
    <source>
        <dbReference type="Google" id="ProtNLM"/>
    </source>
</evidence>
<gene>
    <name evidence="1" type="ORF">llap_8563</name>
</gene>
<protein>
    <recommendedName>
        <fullName evidence="3">Reverse transcriptase domain-containing protein</fullName>
    </recommendedName>
</protein>
<accession>A0A2I0U532</accession>
<keyword evidence="2" id="KW-1185">Reference proteome</keyword>
<dbReference type="OrthoDB" id="10063195at2759"/>
<organism evidence="1 2">
    <name type="scientific">Limosa lapponica baueri</name>
    <dbReference type="NCBI Taxonomy" id="1758121"/>
    <lineage>
        <taxon>Eukaryota</taxon>
        <taxon>Metazoa</taxon>
        <taxon>Chordata</taxon>
        <taxon>Craniata</taxon>
        <taxon>Vertebrata</taxon>
        <taxon>Euteleostomi</taxon>
        <taxon>Archelosauria</taxon>
        <taxon>Archosauria</taxon>
        <taxon>Dinosauria</taxon>
        <taxon>Saurischia</taxon>
        <taxon>Theropoda</taxon>
        <taxon>Coelurosauria</taxon>
        <taxon>Aves</taxon>
        <taxon>Neognathae</taxon>
        <taxon>Neoaves</taxon>
        <taxon>Charadriiformes</taxon>
        <taxon>Scolopacidae</taxon>
        <taxon>Limosa</taxon>
    </lineage>
</organism>
<proteinExistence type="predicted"/>
<dbReference type="AlphaFoldDB" id="A0A2I0U532"/>
<evidence type="ECO:0000313" key="2">
    <source>
        <dbReference type="Proteomes" id="UP000233556"/>
    </source>
</evidence>
<name>A0A2I0U532_LIMLA</name>
<dbReference type="EMBL" id="KZ506161">
    <property type="protein sequence ID" value="PKU41131.1"/>
    <property type="molecule type" value="Genomic_DNA"/>
</dbReference>
<reference evidence="2" key="2">
    <citation type="submission" date="2017-12" db="EMBL/GenBank/DDBJ databases">
        <title>Genome sequence of the Bar-tailed Godwit (Limosa lapponica baueri).</title>
        <authorList>
            <person name="Lima N.C.B."/>
            <person name="Parody-Merino A.M."/>
            <person name="Battley P.F."/>
            <person name="Fidler A.E."/>
            <person name="Prosdocimi F."/>
        </authorList>
    </citation>
    <scope>NUCLEOTIDE SEQUENCE [LARGE SCALE GENOMIC DNA]</scope>
</reference>
<sequence length="86" mass="9856">MEQILLEAMSRHTDGRKVIRESQHGFIIGKSSLNNLLAFYNEMMELLNKGRATADIYLEFCKAIEAVLHNTFVSKSERYGFDGSNR</sequence>